<evidence type="ECO:0000256" key="3">
    <source>
        <dbReference type="ARBA" id="ARBA00023082"/>
    </source>
</evidence>
<dbReference type="PANTHER" id="PTHR43133:SF46">
    <property type="entry name" value="RNA POLYMERASE SIGMA-70 FACTOR ECF SUBFAMILY"/>
    <property type="match status" value="1"/>
</dbReference>
<keyword evidence="2" id="KW-0805">Transcription regulation</keyword>
<evidence type="ECO:0000259" key="6">
    <source>
        <dbReference type="Pfam" id="PF08281"/>
    </source>
</evidence>
<reference evidence="8" key="1">
    <citation type="submission" date="2017-05" db="EMBL/GenBank/DDBJ databases">
        <authorList>
            <person name="Ray J."/>
            <person name="Price M."/>
            <person name="Deutschbauer A."/>
        </authorList>
    </citation>
    <scope>NUCLEOTIDE SEQUENCE [LARGE SCALE GENOMIC DNA]</scope>
    <source>
        <strain evidence="8">DSM 19842</strain>
    </source>
</reference>
<evidence type="ECO:0000256" key="4">
    <source>
        <dbReference type="ARBA" id="ARBA00023163"/>
    </source>
</evidence>
<dbReference type="Gene3D" id="1.10.1740.10">
    <property type="match status" value="1"/>
</dbReference>
<keyword evidence="3" id="KW-0731">Sigma factor</keyword>
<dbReference type="Gene3D" id="1.10.10.10">
    <property type="entry name" value="Winged helix-like DNA-binding domain superfamily/Winged helix DNA-binding domain"/>
    <property type="match status" value="1"/>
</dbReference>
<dbReference type="InterPro" id="IPR013324">
    <property type="entry name" value="RNA_pol_sigma_r3/r4-like"/>
</dbReference>
<dbReference type="InterPro" id="IPR013249">
    <property type="entry name" value="RNA_pol_sigma70_r4_t2"/>
</dbReference>
<dbReference type="Pfam" id="PF04542">
    <property type="entry name" value="Sigma70_r2"/>
    <property type="match status" value="1"/>
</dbReference>
<accession>A0A1X9YP63</accession>
<proteinExistence type="inferred from homology"/>
<dbReference type="Proteomes" id="UP000266292">
    <property type="component" value="Chromosome"/>
</dbReference>
<dbReference type="InterPro" id="IPR036388">
    <property type="entry name" value="WH-like_DNA-bd_sf"/>
</dbReference>
<evidence type="ECO:0000313" key="8">
    <source>
        <dbReference type="Proteomes" id="UP000266292"/>
    </source>
</evidence>
<dbReference type="RefSeq" id="WP_025604795.1">
    <property type="nucleotide sequence ID" value="NZ_CP021235.1"/>
</dbReference>
<dbReference type="InterPro" id="IPR007627">
    <property type="entry name" value="RNA_pol_sigma70_r2"/>
</dbReference>
<comment type="similarity">
    <text evidence="1">Belongs to the sigma-70 factor family. ECF subfamily.</text>
</comment>
<dbReference type="SUPFAM" id="SSF88946">
    <property type="entry name" value="Sigma2 domain of RNA polymerase sigma factors"/>
    <property type="match status" value="1"/>
</dbReference>
<evidence type="ECO:0000256" key="1">
    <source>
        <dbReference type="ARBA" id="ARBA00010641"/>
    </source>
</evidence>
<dbReference type="PANTHER" id="PTHR43133">
    <property type="entry name" value="RNA POLYMERASE ECF-TYPE SIGMA FACTO"/>
    <property type="match status" value="1"/>
</dbReference>
<dbReference type="OrthoDB" id="9150024at2"/>
<organism evidence="7 8">
    <name type="scientific">Pontibacter actiniarum</name>
    <dbReference type="NCBI Taxonomy" id="323450"/>
    <lineage>
        <taxon>Bacteria</taxon>
        <taxon>Pseudomonadati</taxon>
        <taxon>Bacteroidota</taxon>
        <taxon>Cytophagia</taxon>
        <taxon>Cytophagales</taxon>
        <taxon>Hymenobacteraceae</taxon>
        <taxon>Pontibacter</taxon>
    </lineage>
</organism>
<sequence length="206" mass="23957">MHNTDDLPLLQEKWLQLKGGDGDALKFLFDRYANDLYNYGTKFTQDTDLVKECVQEIFVTVWNRRGFLGEPVNVKNYLLKSYRRLLFKQLGTRQNYAVYSETAANYSFQVELSAEERLIAQERRSAARERLERALASLTARQREAVFLKFHENLSYEEIAEVMDISVKATYKLMAIALSELRDNLSQDHFMLLLVLALVMACSCYI</sequence>
<keyword evidence="4" id="KW-0804">Transcription</keyword>
<dbReference type="STRING" id="709015.GCA_000472485_00791"/>
<dbReference type="SUPFAM" id="SSF88659">
    <property type="entry name" value="Sigma3 and sigma4 domains of RNA polymerase sigma factors"/>
    <property type="match status" value="1"/>
</dbReference>
<evidence type="ECO:0000256" key="2">
    <source>
        <dbReference type="ARBA" id="ARBA00023015"/>
    </source>
</evidence>
<dbReference type="NCBIfam" id="TIGR02937">
    <property type="entry name" value="sigma70-ECF"/>
    <property type="match status" value="1"/>
</dbReference>
<dbReference type="InterPro" id="IPR039425">
    <property type="entry name" value="RNA_pol_sigma-70-like"/>
</dbReference>
<keyword evidence="8" id="KW-1185">Reference proteome</keyword>
<dbReference type="GO" id="GO:0016987">
    <property type="term" value="F:sigma factor activity"/>
    <property type="evidence" value="ECO:0007669"/>
    <property type="project" value="UniProtKB-KW"/>
</dbReference>
<dbReference type="GO" id="GO:0006352">
    <property type="term" value="P:DNA-templated transcription initiation"/>
    <property type="evidence" value="ECO:0007669"/>
    <property type="project" value="InterPro"/>
</dbReference>
<dbReference type="Pfam" id="PF08281">
    <property type="entry name" value="Sigma70_r4_2"/>
    <property type="match status" value="1"/>
</dbReference>
<dbReference type="GO" id="GO:0003677">
    <property type="term" value="F:DNA binding"/>
    <property type="evidence" value="ECO:0007669"/>
    <property type="project" value="InterPro"/>
</dbReference>
<feature type="domain" description="RNA polymerase sigma factor 70 region 4 type 2" evidence="6">
    <location>
        <begin position="128"/>
        <end position="175"/>
    </location>
</feature>
<feature type="domain" description="RNA polymerase sigma-70 region 2" evidence="5">
    <location>
        <begin position="28"/>
        <end position="90"/>
    </location>
</feature>
<protein>
    <recommendedName>
        <fullName evidence="9">RNA polymerase subunit sigma-24</fullName>
    </recommendedName>
</protein>
<dbReference type="CDD" id="cd06171">
    <property type="entry name" value="Sigma70_r4"/>
    <property type="match status" value="1"/>
</dbReference>
<gene>
    <name evidence="7" type="ORF">CA264_03970</name>
</gene>
<dbReference type="AlphaFoldDB" id="A0A1X9YP63"/>
<evidence type="ECO:0000313" key="7">
    <source>
        <dbReference type="EMBL" id="ARS34670.1"/>
    </source>
</evidence>
<dbReference type="KEGG" id="pact:CA264_03970"/>
<evidence type="ECO:0008006" key="9">
    <source>
        <dbReference type="Google" id="ProtNLM"/>
    </source>
</evidence>
<dbReference type="InterPro" id="IPR014284">
    <property type="entry name" value="RNA_pol_sigma-70_dom"/>
</dbReference>
<name>A0A1X9YP63_9BACT</name>
<dbReference type="EMBL" id="CP021235">
    <property type="protein sequence ID" value="ARS34670.1"/>
    <property type="molecule type" value="Genomic_DNA"/>
</dbReference>
<evidence type="ECO:0000259" key="5">
    <source>
        <dbReference type="Pfam" id="PF04542"/>
    </source>
</evidence>
<dbReference type="InterPro" id="IPR013325">
    <property type="entry name" value="RNA_pol_sigma_r2"/>
</dbReference>